<dbReference type="Pfam" id="PF21706">
    <property type="entry name" value="FCSD_central"/>
    <property type="match status" value="1"/>
</dbReference>
<dbReference type="PANTHER" id="PTHR43755:SF1">
    <property type="entry name" value="FAD-DEPENDENT PYRIDINE NUCLEOTIDE-DISULPHIDE OXIDOREDUCTASE"/>
    <property type="match status" value="1"/>
</dbReference>
<dbReference type="InterPro" id="IPR023753">
    <property type="entry name" value="FAD/NAD-binding_dom"/>
</dbReference>
<dbReference type="KEGG" id="psin:CAK95_14995"/>
<dbReference type="OrthoDB" id="9802771at2"/>
<dbReference type="Pfam" id="PF07992">
    <property type="entry name" value="Pyr_redox_2"/>
    <property type="match status" value="1"/>
</dbReference>
<dbReference type="Pfam" id="PF09242">
    <property type="entry name" value="FCSD-flav_bind"/>
    <property type="match status" value="1"/>
</dbReference>
<reference evidence="6 7" key="1">
    <citation type="submission" date="2017-05" db="EMBL/GenBank/DDBJ databases">
        <title>Full genome sequence of Pseudorhodoplanes sinuspersici.</title>
        <authorList>
            <person name="Dastgheib S.M.M."/>
            <person name="Shavandi M."/>
            <person name="Tirandaz H."/>
        </authorList>
    </citation>
    <scope>NUCLEOTIDE SEQUENCE [LARGE SCALE GENOMIC DNA]</scope>
    <source>
        <strain evidence="6 7">RIPI110</strain>
    </source>
</reference>
<accession>A0A1W7A055</accession>
<dbReference type="Gene3D" id="3.50.50.60">
    <property type="entry name" value="FAD/NAD(P)-binding domain"/>
    <property type="match status" value="2"/>
</dbReference>
<dbReference type="PANTHER" id="PTHR43755">
    <property type="match status" value="1"/>
</dbReference>
<dbReference type="GO" id="GO:0050660">
    <property type="term" value="F:flavin adenine dinucleotide binding"/>
    <property type="evidence" value="ECO:0007669"/>
    <property type="project" value="InterPro"/>
</dbReference>
<name>A0A1W7A055_9HYPH</name>
<dbReference type="SUPFAM" id="SSF51905">
    <property type="entry name" value="FAD/NAD(P)-binding domain"/>
    <property type="match status" value="2"/>
</dbReference>
<sequence>MPVLGQATGPSVVVIGGGFGGASCARALRQADPKLKVTLVETNATYTAPPESNSVIAGLVDIKAQQFGYDRIKSEGVDVVISTATAVDPAKKTVTLANGTTLNYERLVISPGITFKADAIEGYDKAAMAAMPPAYNSGNEIITLRQQLEAMEDGGTVVISSPVNPARCPPAPYERASLIAHFLKTKKPRSKVIILDAKDSFTMQKLFEAAWQDLYPGLIEWIGLSQGGALISVDAATRTLSTDFDKYQTAVASIIPPQIAGHVAEFAGVADRTGWCPVDPLTFESRLRPGIHVIGDAAIAGAMPRSASAAHSQAQICAAAIAAQLAGNKPAAPTLTSSCYSLIAPDYAISQKGTYRPVDDQYNEAEGGTVLSPQNASRDMRVAEAQQAGEWYRNITQSVFG</sequence>
<keyword evidence="2" id="KW-0274">FAD</keyword>
<dbReference type="Gene3D" id="3.90.760.10">
    <property type="entry name" value="Flavocytochrome c sulphide dehydrogenase, flavin-binding domain"/>
    <property type="match status" value="1"/>
</dbReference>
<feature type="domain" description="Sulfide dehydrogenase [flavocytochrome c] flavoprotein chain central" evidence="5">
    <location>
        <begin position="143"/>
        <end position="256"/>
    </location>
</feature>
<gene>
    <name evidence="6" type="ORF">CAK95_14995</name>
</gene>
<feature type="domain" description="Flavocytochrome c sulphide dehydrogenase flavin-binding" evidence="4">
    <location>
        <begin position="332"/>
        <end position="400"/>
    </location>
</feature>
<dbReference type="InterPro" id="IPR036188">
    <property type="entry name" value="FAD/NAD-bd_sf"/>
</dbReference>
<dbReference type="InterPro" id="IPR016156">
    <property type="entry name" value="FAD/NAD-linked_Rdtase_dimer_sf"/>
</dbReference>
<dbReference type="STRING" id="1235591.CAK95_14995"/>
<proteinExistence type="predicted"/>
<keyword evidence="1" id="KW-0285">Flavoprotein</keyword>
<evidence type="ECO:0000259" key="5">
    <source>
        <dbReference type="Pfam" id="PF21706"/>
    </source>
</evidence>
<dbReference type="EMBL" id="CP021112">
    <property type="protein sequence ID" value="ARQ02979.1"/>
    <property type="molecule type" value="Genomic_DNA"/>
</dbReference>
<evidence type="ECO:0000259" key="3">
    <source>
        <dbReference type="Pfam" id="PF07992"/>
    </source>
</evidence>
<dbReference type="Proteomes" id="UP000194137">
    <property type="component" value="Chromosome"/>
</dbReference>
<dbReference type="FunFam" id="3.50.50.60:FF:000234">
    <property type="entry name" value="Flavocytochrome C sulfide dehydrogenase"/>
    <property type="match status" value="1"/>
</dbReference>
<evidence type="ECO:0000256" key="2">
    <source>
        <dbReference type="ARBA" id="ARBA00022827"/>
    </source>
</evidence>
<keyword evidence="7" id="KW-1185">Reference proteome</keyword>
<protein>
    <submittedName>
        <fullName evidence="6">Cytochrome C</fullName>
    </submittedName>
</protein>
<feature type="domain" description="FAD/NAD(P)-binding" evidence="3">
    <location>
        <begin position="11"/>
        <end position="123"/>
    </location>
</feature>
<organism evidence="6 7">
    <name type="scientific">Pseudorhodoplanes sinuspersici</name>
    <dbReference type="NCBI Taxonomy" id="1235591"/>
    <lineage>
        <taxon>Bacteria</taxon>
        <taxon>Pseudomonadati</taxon>
        <taxon>Pseudomonadota</taxon>
        <taxon>Alphaproteobacteria</taxon>
        <taxon>Hyphomicrobiales</taxon>
        <taxon>Pseudorhodoplanes</taxon>
    </lineage>
</organism>
<dbReference type="AlphaFoldDB" id="A0A1W7A055"/>
<evidence type="ECO:0000256" key="1">
    <source>
        <dbReference type="ARBA" id="ARBA00022630"/>
    </source>
</evidence>
<evidence type="ECO:0000259" key="4">
    <source>
        <dbReference type="Pfam" id="PF09242"/>
    </source>
</evidence>
<evidence type="ECO:0000313" key="7">
    <source>
        <dbReference type="Proteomes" id="UP000194137"/>
    </source>
</evidence>
<dbReference type="InterPro" id="IPR049386">
    <property type="entry name" value="FCSD_central"/>
</dbReference>
<dbReference type="SUPFAM" id="SSF55424">
    <property type="entry name" value="FAD/NAD-linked reductases, dimerisation (C-terminal) domain"/>
    <property type="match status" value="1"/>
</dbReference>
<dbReference type="GO" id="GO:0016491">
    <property type="term" value="F:oxidoreductase activity"/>
    <property type="evidence" value="ECO:0007669"/>
    <property type="project" value="InterPro"/>
</dbReference>
<evidence type="ECO:0000313" key="6">
    <source>
        <dbReference type="EMBL" id="ARQ02979.1"/>
    </source>
</evidence>
<dbReference type="InterPro" id="IPR037092">
    <property type="entry name" value="FlavoCytC_S_DH_flav-bd_sf"/>
</dbReference>
<dbReference type="InterPro" id="IPR015323">
    <property type="entry name" value="FlavoCytC_S_DH_flav-bd"/>
</dbReference>
<dbReference type="InterPro" id="IPR052541">
    <property type="entry name" value="SQRD"/>
</dbReference>